<comment type="caution">
    <text evidence="2">The sequence shown here is derived from an EMBL/GenBank/DDBJ whole genome shotgun (WGS) entry which is preliminary data.</text>
</comment>
<keyword evidence="4" id="KW-1185">Reference proteome</keyword>
<evidence type="ECO:0000313" key="4">
    <source>
        <dbReference type="Proteomes" id="UP001642409"/>
    </source>
</evidence>
<dbReference type="AlphaFoldDB" id="A0AA86NZF9"/>
<dbReference type="EMBL" id="CAXDID020000833">
    <property type="protein sequence ID" value="CAL6114821.1"/>
    <property type="molecule type" value="Genomic_DNA"/>
</dbReference>
<feature type="region of interest" description="Disordered" evidence="1">
    <location>
        <begin position="40"/>
        <end position="65"/>
    </location>
</feature>
<reference evidence="2" key="1">
    <citation type="submission" date="2023-06" db="EMBL/GenBank/DDBJ databases">
        <authorList>
            <person name="Kurt Z."/>
        </authorList>
    </citation>
    <scope>NUCLEOTIDE SEQUENCE</scope>
</reference>
<protein>
    <submittedName>
        <fullName evidence="3">Hypothetical_protein</fullName>
    </submittedName>
</protein>
<gene>
    <name evidence="2" type="ORF">HINF_LOCUS16483</name>
    <name evidence="3" type="ORF">HINF_LOCUS78324</name>
</gene>
<organism evidence="2">
    <name type="scientific">Hexamita inflata</name>
    <dbReference type="NCBI Taxonomy" id="28002"/>
    <lineage>
        <taxon>Eukaryota</taxon>
        <taxon>Metamonada</taxon>
        <taxon>Diplomonadida</taxon>
        <taxon>Hexamitidae</taxon>
        <taxon>Hexamitinae</taxon>
        <taxon>Hexamita</taxon>
    </lineage>
</organism>
<evidence type="ECO:0000313" key="2">
    <source>
        <dbReference type="EMBL" id="CAI9928838.1"/>
    </source>
</evidence>
<name>A0AA86NZF9_9EUKA</name>
<accession>A0AA86NZF9</accession>
<sequence>MPGLLSAALLQRRRGHRLPSLPSELRRRLPRKRRHLRRLHGEMRGRLQPVQHDQVHQRPAVPGRLRRTEARLRHRKPLRRELLLPGLRGLLERRLEPVPRDLRPLQLLQEL</sequence>
<proteinExistence type="predicted"/>
<reference evidence="3 4" key="2">
    <citation type="submission" date="2024-07" db="EMBL/GenBank/DDBJ databases">
        <authorList>
            <person name="Akdeniz Z."/>
        </authorList>
    </citation>
    <scope>NUCLEOTIDE SEQUENCE [LARGE SCALE GENOMIC DNA]</scope>
</reference>
<evidence type="ECO:0000256" key="1">
    <source>
        <dbReference type="SAM" id="MobiDB-lite"/>
    </source>
</evidence>
<evidence type="ECO:0000313" key="3">
    <source>
        <dbReference type="EMBL" id="CAL6114821.1"/>
    </source>
</evidence>
<dbReference type="Proteomes" id="UP001642409">
    <property type="component" value="Unassembled WGS sequence"/>
</dbReference>
<dbReference type="EMBL" id="CATOUU010000421">
    <property type="protein sequence ID" value="CAI9928838.1"/>
    <property type="molecule type" value="Genomic_DNA"/>
</dbReference>